<dbReference type="InterPro" id="IPR000033">
    <property type="entry name" value="LDLR_classB_rpt"/>
</dbReference>
<evidence type="ECO:0000313" key="3">
    <source>
        <dbReference type="Proteomes" id="UP000270094"/>
    </source>
</evidence>
<dbReference type="PANTHER" id="PTHR46513">
    <property type="entry name" value="VITELLOGENIN RECEPTOR-LIKE PROTEIN-RELATED-RELATED"/>
    <property type="match status" value="1"/>
</dbReference>
<evidence type="ECO:0008006" key="4">
    <source>
        <dbReference type="Google" id="ProtNLM"/>
    </source>
</evidence>
<dbReference type="Gene3D" id="2.10.25.10">
    <property type="entry name" value="Laminin"/>
    <property type="match status" value="1"/>
</dbReference>
<accession>A0A3P7LJH9</accession>
<name>A0A3P7LJH9_STRVU</name>
<feature type="repeat" description="LDL-receptor class B" evidence="1">
    <location>
        <begin position="40"/>
        <end position="82"/>
    </location>
</feature>
<dbReference type="InterPro" id="IPR050778">
    <property type="entry name" value="Cueball_EGF_LRP_Nidogen"/>
</dbReference>
<dbReference type="OrthoDB" id="5815706at2759"/>
<dbReference type="SUPFAM" id="SSF63825">
    <property type="entry name" value="YWTD domain"/>
    <property type="match status" value="2"/>
</dbReference>
<dbReference type="SMART" id="SM00135">
    <property type="entry name" value="LY"/>
    <property type="match status" value="5"/>
</dbReference>
<evidence type="ECO:0000313" key="2">
    <source>
        <dbReference type="EMBL" id="VDM79358.1"/>
    </source>
</evidence>
<proteinExistence type="predicted"/>
<keyword evidence="3" id="KW-1185">Reference proteome</keyword>
<dbReference type="Gene3D" id="2.120.10.30">
    <property type="entry name" value="TolB, C-terminal domain"/>
    <property type="match status" value="2"/>
</dbReference>
<sequence length="483" mass="54001">MSHSAFSADVDEEGDISHIKKLGLKSLVYPRSLAVDWITNTLYIIESGSRRIDVSSYDGDRRTVLLADGLTLPLDIALDPLRGEMFFTNQFKVEGAAMDGSRRRTLINTHTHQVSGIVVDIPAKRVYWVDPKGNDRRIVAQGMNNVPHPFGLALFDQYLYWTDWTRLGPGQSECLAQKIENPCATADCEGMCVLSKDAGGFGVGFRCTCPIGQKLVEGKKCVDSIDYLLFSSNKIVRGIFPDQGNLHIQVQNSLSEAILPISPISQRRIGMYFEVECDVHGNSFFYADIMDNTVYRCHMDGANCVMIRNTTLGRPSEMAIDFEQDRLCWGDTLLKMISCMDFDGSKVVALPVDNPIPVALTVMGDHLYYVHQRPYSIRRISKRNGGTGRVIREFSGEERSIFSLKACTRSNQPIPEDSQDHPCHASKCAQLCFAVPNNSSANDAPQLVAQCACRQGLYVYKWKGVFLLRTNHTHHGFLASFEY</sequence>
<dbReference type="EMBL" id="UYYB01104844">
    <property type="protein sequence ID" value="VDM79358.1"/>
    <property type="molecule type" value="Genomic_DNA"/>
</dbReference>
<protein>
    <recommendedName>
        <fullName evidence="4">EGF-like domain-containing protein</fullName>
    </recommendedName>
</protein>
<gene>
    <name evidence="2" type="ORF">SVUK_LOCUS14356</name>
</gene>
<dbReference type="AlphaFoldDB" id="A0A3P7LJH9"/>
<dbReference type="InterPro" id="IPR011042">
    <property type="entry name" value="6-blade_b-propeller_TolB-like"/>
</dbReference>
<evidence type="ECO:0000256" key="1">
    <source>
        <dbReference type="PROSITE-ProRule" id="PRU00461"/>
    </source>
</evidence>
<reference evidence="2 3" key="1">
    <citation type="submission" date="2018-11" db="EMBL/GenBank/DDBJ databases">
        <authorList>
            <consortium name="Pathogen Informatics"/>
        </authorList>
    </citation>
    <scope>NUCLEOTIDE SEQUENCE [LARGE SCALE GENOMIC DNA]</scope>
</reference>
<dbReference type="Proteomes" id="UP000270094">
    <property type="component" value="Unassembled WGS sequence"/>
</dbReference>
<dbReference type="PANTHER" id="PTHR46513:SF13">
    <property type="entry name" value="EGF-LIKE DOMAIN-CONTAINING PROTEIN"/>
    <property type="match status" value="1"/>
</dbReference>
<dbReference type="PROSITE" id="PS51120">
    <property type="entry name" value="LDLRB"/>
    <property type="match status" value="1"/>
</dbReference>
<organism evidence="2 3">
    <name type="scientific">Strongylus vulgaris</name>
    <name type="common">Blood worm</name>
    <dbReference type="NCBI Taxonomy" id="40348"/>
    <lineage>
        <taxon>Eukaryota</taxon>
        <taxon>Metazoa</taxon>
        <taxon>Ecdysozoa</taxon>
        <taxon>Nematoda</taxon>
        <taxon>Chromadorea</taxon>
        <taxon>Rhabditida</taxon>
        <taxon>Rhabditina</taxon>
        <taxon>Rhabditomorpha</taxon>
        <taxon>Strongyloidea</taxon>
        <taxon>Strongylidae</taxon>
        <taxon>Strongylus</taxon>
    </lineage>
</organism>